<keyword evidence="9" id="KW-1133">Transmembrane helix</keyword>
<dbReference type="InterPro" id="IPR014265">
    <property type="entry name" value="XrtA/PrsK"/>
</dbReference>
<keyword evidence="12" id="KW-1185">Reference proteome</keyword>
<feature type="transmembrane region" description="Helical" evidence="9">
    <location>
        <begin position="100"/>
        <end position="121"/>
    </location>
</feature>
<feature type="transmembrane region" description="Helical" evidence="9">
    <location>
        <begin position="6"/>
        <end position="28"/>
    </location>
</feature>
<dbReference type="InterPro" id="IPR005467">
    <property type="entry name" value="His_kinase_dom"/>
</dbReference>
<evidence type="ECO:0000313" key="11">
    <source>
        <dbReference type="EMBL" id="BAW80609.1"/>
    </source>
</evidence>
<evidence type="ECO:0000256" key="2">
    <source>
        <dbReference type="ARBA" id="ARBA00012438"/>
    </source>
</evidence>
<keyword evidence="6 11" id="KW-0418">Kinase</keyword>
<feature type="transmembrane region" description="Helical" evidence="9">
    <location>
        <begin position="260"/>
        <end position="281"/>
    </location>
</feature>
<comment type="catalytic activity">
    <reaction evidence="1">
        <text>ATP + protein L-histidine = ADP + protein N-phospho-L-histidine.</text>
        <dbReference type="EC" id="2.7.13.3"/>
    </reaction>
</comment>
<dbReference type="InterPro" id="IPR036890">
    <property type="entry name" value="HATPase_C_sf"/>
</dbReference>
<accession>A0A1Q2SND2</accession>
<reference evidence="11 12" key="1">
    <citation type="journal article" date="2017" name="ISME J.">
        <title>An acid-tolerant ammonia-oxidizing ?-proteobacterium from soil.</title>
        <authorList>
            <person name="Hayatsu M."/>
            <person name="Tago K."/>
            <person name="Uchiyama I."/>
            <person name="Toyoda A."/>
            <person name="Wang Y."/>
            <person name="Shimomura Y."/>
            <person name="Okubo T."/>
            <person name="Kurisu F."/>
            <person name="Hirono Y."/>
            <person name="Nonaka K."/>
            <person name="Akiyama H."/>
            <person name="Itoh T."/>
            <person name="Takami H."/>
        </authorList>
    </citation>
    <scope>NUCLEOTIDE SEQUENCE [LARGE SCALE GENOMIC DNA]</scope>
    <source>
        <strain evidence="11 12">TAO100</strain>
    </source>
</reference>
<keyword evidence="9" id="KW-0472">Membrane</keyword>
<dbReference type="GO" id="GO:0000155">
    <property type="term" value="F:phosphorelay sensor kinase activity"/>
    <property type="evidence" value="ECO:0007669"/>
    <property type="project" value="InterPro"/>
</dbReference>
<keyword evidence="3" id="KW-0597">Phosphoprotein</keyword>
<sequence length="696" mass="78178">MGTNLGLISYGVGAVSFTVLFIVLVIGYRGQSRSGGLLLAAVGINTVWLAVSAYASYVSDFLPPWVQIMETLRDGAWYAFLLQALGFSFDYKIQSLARRTALLIFILVSLQIGILLGEFFLSGNFASLLNYKTVLIGQISFAIIGLMLVEQLLRSVPREKRWAVKYLCLGLGGLFIYDFFLYTDALLLQAIDAGVWFARGLVNAIVVPFIAVSAARNLQWSPDVYVSRWMVFHTATFLGAGLYLLAMASAGYYVRYFGESWGVLAQAVFFFAAGLLFLSLLSSDRLKAKLRVFISKHFFNYKYDYRDQWLRLITLLSEDSSTPLGERIVRAMAQIVESPAGILWQLKEKHYVPIYSWNLPFPESISESMHSSFISLLCEQEWIIEEGAKGSAAHTVAMPAWFANFKNLWLVVPLIHRELLIGFLVLARSQAGVTLGWEDRDLLRTVGRQVASHLAYQEAAKQLAEAQQFAAFHRFSAYVIHDLKNLIAQLSLLVSNASHHKHNPKFIDDALQTIEHAVKRMQRLMSQLRSAGKSEQQEHFDLGMLAQELVIRYAARQPLPELEEEGGIIFNIHANRDRFGAVLGHLIQNSQEATSAEGRVILRIKDKKEWIQIEIEDTGQGMDSAFIRERLFRPFDSTKGLTGMGIGVFETREYIHTIGGEMEVHSTLGKGTCFILKVPKSKIEKSQITDLKKAVS</sequence>
<dbReference type="KEGG" id="ntt:TAO_1239"/>
<dbReference type="SUPFAM" id="SSF47384">
    <property type="entry name" value="Homodimeric domain of signal transducing histidine kinase"/>
    <property type="match status" value="1"/>
</dbReference>
<dbReference type="SUPFAM" id="SSF55781">
    <property type="entry name" value="GAF domain-like"/>
    <property type="match status" value="1"/>
</dbReference>
<dbReference type="InterPro" id="IPR036097">
    <property type="entry name" value="HisK_dim/P_sf"/>
</dbReference>
<keyword evidence="9" id="KW-0812">Transmembrane</keyword>
<dbReference type="SUPFAM" id="SSF55874">
    <property type="entry name" value="ATPase domain of HSP90 chaperone/DNA topoisomerase II/histidine kinase"/>
    <property type="match status" value="1"/>
</dbReference>
<evidence type="ECO:0000256" key="4">
    <source>
        <dbReference type="ARBA" id="ARBA00022679"/>
    </source>
</evidence>
<dbReference type="AlphaFoldDB" id="A0A1Q2SND2"/>
<evidence type="ECO:0000256" key="9">
    <source>
        <dbReference type="SAM" id="Phobius"/>
    </source>
</evidence>
<dbReference type="EMBL" id="AP014836">
    <property type="protein sequence ID" value="BAW80609.1"/>
    <property type="molecule type" value="Genomic_DNA"/>
</dbReference>
<dbReference type="EC" id="2.7.13.3" evidence="2"/>
<dbReference type="Gene3D" id="3.30.450.40">
    <property type="match status" value="1"/>
</dbReference>
<evidence type="ECO:0000256" key="3">
    <source>
        <dbReference type="ARBA" id="ARBA00022553"/>
    </source>
</evidence>
<dbReference type="CDD" id="cd00082">
    <property type="entry name" value="HisKA"/>
    <property type="match status" value="1"/>
</dbReference>
<dbReference type="PANTHER" id="PTHR43065">
    <property type="entry name" value="SENSOR HISTIDINE KINASE"/>
    <property type="match status" value="1"/>
</dbReference>
<dbReference type="InterPro" id="IPR004358">
    <property type="entry name" value="Sig_transdc_His_kin-like_C"/>
</dbReference>
<dbReference type="InterPro" id="IPR029016">
    <property type="entry name" value="GAF-like_dom_sf"/>
</dbReference>
<protein>
    <recommendedName>
        <fullName evidence="2">histidine kinase</fullName>
        <ecNumber evidence="2">2.7.13.3</ecNumber>
    </recommendedName>
</protein>
<dbReference type="GO" id="GO:0005524">
    <property type="term" value="F:ATP binding"/>
    <property type="evidence" value="ECO:0007669"/>
    <property type="project" value="UniProtKB-KW"/>
</dbReference>
<evidence type="ECO:0000313" key="12">
    <source>
        <dbReference type="Proteomes" id="UP000243679"/>
    </source>
</evidence>
<dbReference type="PROSITE" id="PS50109">
    <property type="entry name" value="HIS_KIN"/>
    <property type="match status" value="1"/>
</dbReference>
<feature type="transmembrane region" description="Helical" evidence="9">
    <location>
        <begin position="75"/>
        <end position="93"/>
    </location>
</feature>
<dbReference type="OrthoDB" id="9785691at2"/>
<feature type="transmembrane region" description="Helical" evidence="9">
    <location>
        <begin position="230"/>
        <end position="254"/>
    </location>
</feature>
<dbReference type="NCBIfam" id="TIGR02916">
    <property type="entry name" value="PEP_his_kin"/>
    <property type="match status" value="1"/>
</dbReference>
<dbReference type="RefSeq" id="WP_096527133.1">
    <property type="nucleotide sequence ID" value="NZ_AP014836.1"/>
</dbReference>
<dbReference type="Pfam" id="PF02518">
    <property type="entry name" value="HATPase_c"/>
    <property type="match status" value="1"/>
</dbReference>
<keyword evidence="7" id="KW-0067">ATP-binding</keyword>
<keyword evidence="5" id="KW-0547">Nucleotide-binding</keyword>
<evidence type="ECO:0000256" key="7">
    <source>
        <dbReference type="ARBA" id="ARBA00022840"/>
    </source>
</evidence>
<feature type="transmembrane region" description="Helical" evidence="9">
    <location>
        <begin position="162"/>
        <end position="182"/>
    </location>
</feature>
<keyword evidence="8" id="KW-0902">Two-component regulatory system</keyword>
<dbReference type="InterPro" id="IPR003594">
    <property type="entry name" value="HATPase_dom"/>
</dbReference>
<evidence type="ECO:0000256" key="5">
    <source>
        <dbReference type="ARBA" id="ARBA00022741"/>
    </source>
</evidence>
<dbReference type="PRINTS" id="PR00344">
    <property type="entry name" value="BCTRLSENSOR"/>
</dbReference>
<feature type="domain" description="Histidine kinase" evidence="10">
    <location>
        <begin position="478"/>
        <end position="682"/>
    </location>
</feature>
<dbReference type="PANTHER" id="PTHR43065:SF10">
    <property type="entry name" value="PEROXIDE STRESS-ACTIVATED HISTIDINE KINASE MAK3"/>
    <property type="match status" value="1"/>
</dbReference>
<dbReference type="Proteomes" id="UP000243679">
    <property type="component" value="Chromosome"/>
</dbReference>
<organism evidence="11 12">
    <name type="scientific">Candidatus Nitrosoglobus terrae</name>
    <dbReference type="NCBI Taxonomy" id="1630141"/>
    <lineage>
        <taxon>Bacteria</taxon>
        <taxon>Pseudomonadati</taxon>
        <taxon>Pseudomonadota</taxon>
        <taxon>Gammaproteobacteria</taxon>
        <taxon>Chromatiales</taxon>
        <taxon>Chromatiaceae</taxon>
        <taxon>Candidatus Nitrosoglobus</taxon>
    </lineage>
</organism>
<dbReference type="SMART" id="SM00387">
    <property type="entry name" value="HATPase_c"/>
    <property type="match status" value="1"/>
</dbReference>
<evidence type="ECO:0000256" key="1">
    <source>
        <dbReference type="ARBA" id="ARBA00000085"/>
    </source>
</evidence>
<gene>
    <name evidence="11" type="ORF">TAO_1239</name>
</gene>
<feature type="transmembrane region" description="Helical" evidence="9">
    <location>
        <begin position="35"/>
        <end position="55"/>
    </location>
</feature>
<name>A0A1Q2SND2_9GAMM</name>
<keyword evidence="4" id="KW-0808">Transferase</keyword>
<dbReference type="Gene3D" id="3.30.565.10">
    <property type="entry name" value="Histidine kinase-like ATPase, C-terminal domain"/>
    <property type="match status" value="1"/>
</dbReference>
<dbReference type="Gene3D" id="1.10.287.130">
    <property type="match status" value="1"/>
</dbReference>
<evidence type="ECO:0000259" key="10">
    <source>
        <dbReference type="PROSITE" id="PS50109"/>
    </source>
</evidence>
<dbReference type="SMART" id="SM00388">
    <property type="entry name" value="HisKA"/>
    <property type="match status" value="1"/>
</dbReference>
<feature type="transmembrane region" description="Helical" evidence="9">
    <location>
        <begin position="133"/>
        <end position="150"/>
    </location>
</feature>
<feature type="transmembrane region" description="Helical" evidence="9">
    <location>
        <begin position="194"/>
        <end position="218"/>
    </location>
</feature>
<evidence type="ECO:0000256" key="8">
    <source>
        <dbReference type="ARBA" id="ARBA00023012"/>
    </source>
</evidence>
<evidence type="ECO:0000256" key="6">
    <source>
        <dbReference type="ARBA" id="ARBA00022777"/>
    </source>
</evidence>
<proteinExistence type="predicted"/>
<dbReference type="InterPro" id="IPR003661">
    <property type="entry name" value="HisK_dim/P_dom"/>
</dbReference>